<name>A0A4Y8DCX3_9HELO</name>
<evidence type="ECO:0000256" key="1">
    <source>
        <dbReference type="SAM" id="MobiDB-lite"/>
    </source>
</evidence>
<evidence type="ECO:0000313" key="3">
    <source>
        <dbReference type="Proteomes" id="UP000297299"/>
    </source>
</evidence>
<dbReference type="OrthoDB" id="537467at2759"/>
<comment type="caution">
    <text evidence="2">The sequence shown here is derived from an EMBL/GenBank/DDBJ whole genome shotgun (WGS) entry which is preliminary data.</text>
</comment>
<protein>
    <submittedName>
        <fullName evidence="2">Uncharacterized protein</fullName>
    </submittedName>
</protein>
<gene>
    <name evidence="2" type="ORF">BOTCAL_0035g00510</name>
</gene>
<feature type="region of interest" description="Disordered" evidence="1">
    <location>
        <begin position="85"/>
        <end position="112"/>
    </location>
</feature>
<keyword evidence="3" id="KW-1185">Reference proteome</keyword>
<feature type="compositionally biased region" description="Basic and acidic residues" evidence="1">
    <location>
        <begin position="180"/>
        <end position="206"/>
    </location>
</feature>
<reference evidence="2 3" key="1">
    <citation type="submission" date="2017-11" db="EMBL/GenBank/DDBJ databases">
        <title>Comparative genomics of Botrytis spp.</title>
        <authorList>
            <person name="Valero-Jimenez C.A."/>
            <person name="Tapia P."/>
            <person name="Veloso J."/>
            <person name="Silva-Moreno E."/>
            <person name="Staats M."/>
            <person name="Valdes J.H."/>
            <person name="Van Kan J.A.L."/>
        </authorList>
    </citation>
    <scope>NUCLEOTIDE SEQUENCE [LARGE SCALE GENOMIC DNA]</scope>
    <source>
        <strain evidence="2 3">MUCL2830</strain>
    </source>
</reference>
<proteinExistence type="predicted"/>
<evidence type="ECO:0000313" key="2">
    <source>
        <dbReference type="EMBL" id="TEY81056.1"/>
    </source>
</evidence>
<dbReference type="Proteomes" id="UP000297299">
    <property type="component" value="Unassembled WGS sequence"/>
</dbReference>
<sequence length="206" mass="23224">MHSHSHSHSHRYGESFGIDFRTLYFWRTHDVQRYQGSIHITSHHITPHHIASYEIRVITMQKCQAAYAAANVEEQDSAALNKHTSNINTEDSTISSTNSTAPSPSPSPHSKPCTICHTPRDVLIRCQIDDTKKWHFVCTGKCWKDVSGGKVDGDGKHPEYRYGGMWKNKHEAVSAKIKGRAKDRNRRKDAGKSEGHVTNGEEEHGV</sequence>
<accession>A0A4Y8DCX3</accession>
<organism evidence="2 3">
    <name type="scientific">Botryotinia calthae</name>
    <dbReference type="NCBI Taxonomy" id="38488"/>
    <lineage>
        <taxon>Eukaryota</taxon>
        <taxon>Fungi</taxon>
        <taxon>Dikarya</taxon>
        <taxon>Ascomycota</taxon>
        <taxon>Pezizomycotina</taxon>
        <taxon>Leotiomycetes</taxon>
        <taxon>Helotiales</taxon>
        <taxon>Sclerotiniaceae</taxon>
        <taxon>Botryotinia</taxon>
    </lineage>
</organism>
<dbReference type="EMBL" id="PHWZ01000035">
    <property type="protein sequence ID" value="TEY81056.1"/>
    <property type="molecule type" value="Genomic_DNA"/>
</dbReference>
<feature type="region of interest" description="Disordered" evidence="1">
    <location>
        <begin position="173"/>
        <end position="206"/>
    </location>
</feature>
<dbReference type="STRING" id="38488.A0A4Y8DCX3"/>
<dbReference type="AlphaFoldDB" id="A0A4Y8DCX3"/>
<feature type="compositionally biased region" description="Low complexity" evidence="1">
    <location>
        <begin position="92"/>
        <end position="102"/>
    </location>
</feature>